<dbReference type="EMBL" id="JAJAGQ010000019">
    <property type="protein sequence ID" value="KAJ8533518.1"/>
    <property type="molecule type" value="Genomic_DNA"/>
</dbReference>
<protein>
    <submittedName>
        <fullName evidence="1">Uncharacterized protein</fullName>
    </submittedName>
</protein>
<evidence type="ECO:0000313" key="1">
    <source>
        <dbReference type="EMBL" id="KAJ8533518.1"/>
    </source>
</evidence>
<dbReference type="Proteomes" id="UP001152561">
    <property type="component" value="Unassembled WGS sequence"/>
</dbReference>
<proteinExistence type="predicted"/>
<keyword evidence="2" id="KW-1185">Reference proteome</keyword>
<name>A0A9Q1LEM8_9SOLA</name>
<sequence length="113" mass="12872">MTSLVSISFYKPLQRKTSLALIQGLDSRKSSCCRNLVKNTTASKLYYKIRGMLSMNRSCHSHWMLSAIHIHEQTLLHNFDVSCCTHLLISGFWVGPDSEDGWGFVEAIVYRTC</sequence>
<accession>A0A9Q1LEM8</accession>
<evidence type="ECO:0000313" key="2">
    <source>
        <dbReference type="Proteomes" id="UP001152561"/>
    </source>
</evidence>
<gene>
    <name evidence="1" type="ORF">K7X08_006842</name>
</gene>
<reference evidence="2" key="1">
    <citation type="journal article" date="2023" name="Proc. Natl. Acad. Sci. U.S.A.">
        <title>Genomic and structural basis for evolution of tropane alkaloid biosynthesis.</title>
        <authorList>
            <person name="Wanga Y.-J."/>
            <person name="Taina T."/>
            <person name="Yua J.-Y."/>
            <person name="Lia J."/>
            <person name="Xua B."/>
            <person name="Chenc J."/>
            <person name="D'Auriad J.C."/>
            <person name="Huanga J.-P."/>
            <person name="Huanga S.-X."/>
        </authorList>
    </citation>
    <scope>NUCLEOTIDE SEQUENCE [LARGE SCALE GENOMIC DNA]</scope>
    <source>
        <strain evidence="2">cv. KIB-2019</strain>
    </source>
</reference>
<organism evidence="1 2">
    <name type="scientific">Anisodus acutangulus</name>
    <dbReference type="NCBI Taxonomy" id="402998"/>
    <lineage>
        <taxon>Eukaryota</taxon>
        <taxon>Viridiplantae</taxon>
        <taxon>Streptophyta</taxon>
        <taxon>Embryophyta</taxon>
        <taxon>Tracheophyta</taxon>
        <taxon>Spermatophyta</taxon>
        <taxon>Magnoliopsida</taxon>
        <taxon>eudicotyledons</taxon>
        <taxon>Gunneridae</taxon>
        <taxon>Pentapetalae</taxon>
        <taxon>asterids</taxon>
        <taxon>lamiids</taxon>
        <taxon>Solanales</taxon>
        <taxon>Solanaceae</taxon>
        <taxon>Solanoideae</taxon>
        <taxon>Hyoscyameae</taxon>
        <taxon>Anisodus</taxon>
    </lineage>
</organism>
<comment type="caution">
    <text evidence="1">The sequence shown here is derived from an EMBL/GenBank/DDBJ whole genome shotgun (WGS) entry which is preliminary data.</text>
</comment>
<dbReference type="OrthoDB" id="1685715at2759"/>
<dbReference type="AlphaFoldDB" id="A0A9Q1LEM8"/>